<evidence type="ECO:0000256" key="5">
    <source>
        <dbReference type="SAM" id="MobiDB-lite"/>
    </source>
</evidence>
<evidence type="ECO:0000256" key="6">
    <source>
        <dbReference type="SAM" id="Phobius"/>
    </source>
</evidence>
<dbReference type="EMBL" id="CP055901">
    <property type="protein sequence ID" value="QKX60883.1"/>
    <property type="molecule type" value="Genomic_DNA"/>
</dbReference>
<feature type="transmembrane region" description="Helical" evidence="6">
    <location>
        <begin position="407"/>
        <end position="427"/>
    </location>
</feature>
<dbReference type="Pfam" id="PF07690">
    <property type="entry name" value="MFS_1"/>
    <property type="match status" value="1"/>
</dbReference>
<feature type="transmembrane region" description="Helical" evidence="6">
    <location>
        <begin position="276"/>
        <end position="293"/>
    </location>
</feature>
<sequence length="490" mass="52724">MPSPTTIQVDEHTRLLSNDDRIPSTTEYATAKDKVRLRTQLVVILFVCVLYFNTYICLAPEVSIRENIICKAYYDGLDNDEVLITGHPERDCTVDAVQRELSLLSQVYVTIAQLPVSDILCQHLLASIKLTQQAWQPNIFPLRAIWLAPLFRLVGGGDAVAATVALATLADVYTDQDRVASMATACELFSPLISSVLMLKSSWIPVLLGFATFLVGASATLVLLPETLARRPQSGHALDASATPKTQAPLGDQITAMLVVFRQSVVSVFAIKNVRLILFGFFAATVGTIAAGFELQYVHKRFGWSYAYASSVLAIRPSITLVLLLVIIPLLSKTIMGKFGLSSGRTDLFLVRVSAALLTAGTLLLSVSEISSLAILSLIIFALGNAFATIGKSLLTSFGPPEMAGTLLSAMNVSASLGAVIAGPIIAVMFDWGLKQGGIWVGAPLFFVTLLYAMTLCSVCVMKLPEKWKDGGDDDDDEQDQQGAQGVLSS</sequence>
<dbReference type="GO" id="GO:0016020">
    <property type="term" value="C:membrane"/>
    <property type="evidence" value="ECO:0007669"/>
    <property type="project" value="UniProtKB-SubCell"/>
</dbReference>
<reference evidence="9" key="1">
    <citation type="submission" date="2020-06" db="EMBL/GenBank/DDBJ databases">
        <title>A chromosome-scale genome assembly of Talaromyces rugulosus W13939.</title>
        <authorList>
            <person name="Wang B."/>
            <person name="Guo L."/>
            <person name="Ye K."/>
            <person name="Wang L."/>
        </authorList>
    </citation>
    <scope>NUCLEOTIDE SEQUENCE [LARGE SCALE GENOMIC DNA]</scope>
    <source>
        <strain evidence="9">W13939</strain>
    </source>
</reference>
<evidence type="ECO:0000256" key="4">
    <source>
        <dbReference type="ARBA" id="ARBA00023136"/>
    </source>
</evidence>
<keyword evidence="2 6" id="KW-0812">Transmembrane</keyword>
<dbReference type="GeneID" id="55995518"/>
<feature type="transmembrane region" description="Helical" evidence="6">
    <location>
        <begin position="349"/>
        <end position="367"/>
    </location>
</feature>
<dbReference type="KEGG" id="trg:TRUGW13939_08029"/>
<name>A0A7H8R7Z4_TALRU</name>
<feature type="domain" description="Major facilitator superfamily (MFS) profile" evidence="7">
    <location>
        <begin position="268"/>
        <end position="490"/>
    </location>
</feature>
<organism evidence="8 9">
    <name type="scientific">Talaromyces rugulosus</name>
    <name type="common">Penicillium rugulosum</name>
    <dbReference type="NCBI Taxonomy" id="121627"/>
    <lineage>
        <taxon>Eukaryota</taxon>
        <taxon>Fungi</taxon>
        <taxon>Dikarya</taxon>
        <taxon>Ascomycota</taxon>
        <taxon>Pezizomycotina</taxon>
        <taxon>Eurotiomycetes</taxon>
        <taxon>Eurotiomycetidae</taxon>
        <taxon>Eurotiales</taxon>
        <taxon>Trichocomaceae</taxon>
        <taxon>Talaromyces</taxon>
        <taxon>Talaromyces sect. Islandici</taxon>
    </lineage>
</organism>
<dbReference type="RefSeq" id="XP_035347058.1">
    <property type="nucleotide sequence ID" value="XM_035491165.1"/>
</dbReference>
<keyword evidence="9" id="KW-1185">Reference proteome</keyword>
<feature type="transmembrane region" description="Helical" evidence="6">
    <location>
        <begin position="439"/>
        <end position="461"/>
    </location>
</feature>
<comment type="subcellular location">
    <subcellularLocation>
        <location evidence="1">Membrane</location>
        <topology evidence="1">Multi-pass membrane protein</topology>
    </subcellularLocation>
</comment>
<feature type="transmembrane region" description="Helical" evidence="6">
    <location>
        <begin position="373"/>
        <end position="395"/>
    </location>
</feature>
<dbReference type="InterPro" id="IPR020846">
    <property type="entry name" value="MFS_dom"/>
</dbReference>
<dbReference type="InterPro" id="IPR011701">
    <property type="entry name" value="MFS"/>
</dbReference>
<evidence type="ECO:0000256" key="3">
    <source>
        <dbReference type="ARBA" id="ARBA00022989"/>
    </source>
</evidence>
<evidence type="ECO:0000313" key="8">
    <source>
        <dbReference type="EMBL" id="QKX60883.1"/>
    </source>
</evidence>
<gene>
    <name evidence="8" type="ORF">TRUGW13939_08029</name>
</gene>
<evidence type="ECO:0000256" key="1">
    <source>
        <dbReference type="ARBA" id="ARBA00004141"/>
    </source>
</evidence>
<dbReference type="Gene3D" id="1.20.1250.20">
    <property type="entry name" value="MFS general substrate transporter like domains"/>
    <property type="match status" value="1"/>
</dbReference>
<proteinExistence type="predicted"/>
<evidence type="ECO:0000259" key="7">
    <source>
        <dbReference type="PROSITE" id="PS50850"/>
    </source>
</evidence>
<dbReference type="OrthoDB" id="194139at2759"/>
<feature type="region of interest" description="Disordered" evidence="5">
    <location>
        <begin position="470"/>
        <end position="490"/>
    </location>
</feature>
<dbReference type="PANTHER" id="PTHR23507:SF1">
    <property type="entry name" value="FI18259P1-RELATED"/>
    <property type="match status" value="1"/>
</dbReference>
<keyword evidence="3 6" id="KW-1133">Transmembrane helix</keyword>
<feature type="transmembrane region" description="Helical" evidence="6">
    <location>
        <begin position="41"/>
        <end position="62"/>
    </location>
</feature>
<evidence type="ECO:0000256" key="2">
    <source>
        <dbReference type="ARBA" id="ARBA00022692"/>
    </source>
</evidence>
<evidence type="ECO:0000313" key="9">
    <source>
        <dbReference type="Proteomes" id="UP000509510"/>
    </source>
</evidence>
<keyword evidence="4 6" id="KW-0472">Membrane</keyword>
<dbReference type="GO" id="GO:0022857">
    <property type="term" value="F:transmembrane transporter activity"/>
    <property type="evidence" value="ECO:0007669"/>
    <property type="project" value="InterPro"/>
</dbReference>
<dbReference type="InterPro" id="IPR036259">
    <property type="entry name" value="MFS_trans_sf"/>
</dbReference>
<feature type="transmembrane region" description="Helical" evidence="6">
    <location>
        <begin position="305"/>
        <end position="328"/>
    </location>
</feature>
<dbReference type="PANTHER" id="PTHR23507">
    <property type="entry name" value="ZGC:174356"/>
    <property type="match status" value="1"/>
</dbReference>
<feature type="transmembrane region" description="Helical" evidence="6">
    <location>
        <begin position="203"/>
        <end position="224"/>
    </location>
</feature>
<accession>A0A7H8R7Z4</accession>
<protein>
    <recommendedName>
        <fullName evidence="7">Major facilitator superfamily (MFS) profile domain-containing protein</fullName>
    </recommendedName>
</protein>
<dbReference type="AlphaFoldDB" id="A0A7H8R7Z4"/>
<feature type="compositionally biased region" description="Low complexity" evidence="5">
    <location>
        <begin position="481"/>
        <end position="490"/>
    </location>
</feature>
<dbReference type="Proteomes" id="UP000509510">
    <property type="component" value="Chromosome IV"/>
</dbReference>
<dbReference type="PROSITE" id="PS50850">
    <property type="entry name" value="MFS"/>
    <property type="match status" value="1"/>
</dbReference>
<dbReference type="SUPFAM" id="SSF103473">
    <property type="entry name" value="MFS general substrate transporter"/>
    <property type="match status" value="1"/>
</dbReference>